<evidence type="ECO:0000313" key="2">
    <source>
        <dbReference type="EMBL" id="PSR20518.1"/>
    </source>
</evidence>
<comment type="caution">
    <text evidence="2">The sequence shown here is derived from an EMBL/GenBank/DDBJ whole genome shotgun (WGS) entry which is preliminary data.</text>
</comment>
<keyword evidence="1" id="KW-0472">Membrane</keyword>
<dbReference type="EMBL" id="PXYV01000059">
    <property type="protein sequence ID" value="PSR20518.1"/>
    <property type="molecule type" value="Genomic_DNA"/>
</dbReference>
<name>A0A2T2WE70_9FIRM</name>
<dbReference type="Proteomes" id="UP000241848">
    <property type="component" value="Unassembled WGS sequence"/>
</dbReference>
<sequence>MAHRQDPPRGRRRRRIRWPRIVLLLVIVGVVIPALGLGWGAYSVRAEAKAVKGDYHSGNFLGLASTLQKMGGTLGAMHTEALLLGWLDVIPIVRGYYLNGMDLLSAGHDELHVFGQVLPPVLKAADASLPPVQKAQRVSAAVDQAGTLMVQLEPELRAANRSVQSMDPSRMPGFLANHGLSVANLRAVSSTVISLMPAMTGPDPVLATLLGLPQPVRYLLLFQNSGELRATGGFMTAFAYVPFADGKLGKIYSQNIETLDTRVTYQPPPPLIVGAYLPVTYWHLRDANTSMEGPGAPIPDVPEAVNNIYRFYDSIPDAPSINGVVFIDTWFVDDLIGDVGGLSVPTLRGKTVHLTKQNANYEMEMMAEGEALSPILRKLFIGTMMKELMDKVFHGHISELLKVAGTFSEGLAHEHVMFYFNNQAAEKLVAEHDWGGIIPAHVNGDFVEVIDENLLGHKDNYWMHEWYDVNITTEDGKNLETVTIHWLEPALVVDAPPYLVVPYHSWVSVFAPVGSDLISMTGTASGGDGAGGGINSYIQQTTDPTLNKVEFGAHMDLPGRTSKSQPPSTGTVVVKFWLPSSVNIHRILVQKQPGLKGEPVTVTVNGVSRHFTLESRHWLTFSS</sequence>
<dbReference type="InterPro" id="IPR025101">
    <property type="entry name" value="DUF4012"/>
</dbReference>
<protein>
    <recommendedName>
        <fullName evidence="4">DUF4012 domain-containing protein</fullName>
    </recommendedName>
</protein>
<accession>A0A2T2WE70</accession>
<dbReference type="AlphaFoldDB" id="A0A2T2WE70"/>
<proteinExistence type="predicted"/>
<keyword evidence="1" id="KW-1133">Transmembrane helix</keyword>
<evidence type="ECO:0008006" key="4">
    <source>
        <dbReference type="Google" id="ProtNLM"/>
    </source>
</evidence>
<organism evidence="2 3">
    <name type="scientific">Sulfobacillus acidophilus</name>
    <dbReference type="NCBI Taxonomy" id="53633"/>
    <lineage>
        <taxon>Bacteria</taxon>
        <taxon>Bacillati</taxon>
        <taxon>Bacillota</taxon>
        <taxon>Clostridia</taxon>
        <taxon>Eubacteriales</taxon>
        <taxon>Clostridiales Family XVII. Incertae Sedis</taxon>
        <taxon>Sulfobacillus</taxon>
    </lineage>
</organism>
<keyword evidence="1" id="KW-0812">Transmembrane</keyword>
<reference evidence="2 3" key="1">
    <citation type="journal article" date="2014" name="BMC Genomics">
        <title>Comparison of environmental and isolate Sulfobacillus genomes reveals diverse carbon, sulfur, nitrogen, and hydrogen metabolisms.</title>
        <authorList>
            <person name="Justice N.B."/>
            <person name="Norman A."/>
            <person name="Brown C.T."/>
            <person name="Singh A."/>
            <person name="Thomas B.C."/>
            <person name="Banfield J.F."/>
        </authorList>
    </citation>
    <scope>NUCLEOTIDE SEQUENCE [LARGE SCALE GENOMIC DNA]</scope>
    <source>
        <strain evidence="2">AMDSBA3</strain>
    </source>
</reference>
<gene>
    <name evidence="2" type="ORF">C7B45_14550</name>
</gene>
<evidence type="ECO:0000313" key="3">
    <source>
        <dbReference type="Proteomes" id="UP000241848"/>
    </source>
</evidence>
<evidence type="ECO:0000256" key="1">
    <source>
        <dbReference type="SAM" id="Phobius"/>
    </source>
</evidence>
<dbReference type="Pfam" id="PF13196">
    <property type="entry name" value="DUF4012"/>
    <property type="match status" value="1"/>
</dbReference>
<feature type="transmembrane region" description="Helical" evidence="1">
    <location>
        <begin position="21"/>
        <end position="42"/>
    </location>
</feature>